<sequence length="456" mass="51136">MFKSKNNLFNFCGLAAGGSKNFFFKIERRASTHLKKTDSASSNFDVVIIGGGAIGMSIAFWIKKKSAGAAKVLVIEKDLKYSTASAVLSAGGLRQQFSLKTNVLLSLFGAEFIKNFQKYSCSKDEEFDFGFKECGYLTLCSQEGFSILKENHENQRQWGAENQLLTPCEMKSKFPWLNVDGVALGCLGLKYEGSFDPWSYLTTLVSEAKKLGTHFIEGQPIEFCSNKLKNCTREIQSITIKKSNGEIEKVNCLNCILAAGAYTGRIAKELLNLDKRESGLLQFEIPIEPRKRFIYCYENPDLESKTHMPMVIDPTGVYVRREGNANKYICGCSPGCAEEEPDNKNLEVDYEYFTDKIWPILSFRIPCFEKLRLKSAWAGYYELNEFDKNGIVGYHPAYSNLIIASGFSGHGLQHSPGVGNAVSELLIDGCYKTIDLTPLCFDRIIENKPLLEREII</sequence>
<protein>
    <recommendedName>
        <fullName evidence="2">FAD-dependent oxidoreductase domain-containing protein 1</fullName>
    </recommendedName>
</protein>
<dbReference type="Pfam" id="PF01266">
    <property type="entry name" value="DAO"/>
    <property type="match status" value="1"/>
</dbReference>
<comment type="caution">
    <text evidence="6">The sequence shown here is derived from an EMBL/GenBank/DDBJ whole genome shotgun (WGS) entry which is preliminary data.</text>
</comment>
<dbReference type="GO" id="GO:0016491">
    <property type="term" value="F:oxidoreductase activity"/>
    <property type="evidence" value="ECO:0007669"/>
    <property type="project" value="UniProtKB-KW"/>
</dbReference>
<keyword evidence="1" id="KW-0560">Oxidoreductase</keyword>
<evidence type="ECO:0000256" key="4">
    <source>
        <dbReference type="SAM" id="Phobius"/>
    </source>
</evidence>
<dbReference type="AlphaFoldDB" id="A0AAN9TUP6"/>
<dbReference type="PANTHER" id="PTHR13847:SF287">
    <property type="entry name" value="FAD-DEPENDENT OXIDOREDUCTASE DOMAIN-CONTAINING PROTEIN 1"/>
    <property type="match status" value="1"/>
</dbReference>
<keyword evidence="4" id="KW-0472">Membrane</keyword>
<dbReference type="GO" id="GO:0005739">
    <property type="term" value="C:mitochondrion"/>
    <property type="evidence" value="ECO:0007669"/>
    <property type="project" value="GOC"/>
</dbReference>
<dbReference type="Proteomes" id="UP001367676">
    <property type="component" value="Unassembled WGS sequence"/>
</dbReference>
<evidence type="ECO:0000313" key="6">
    <source>
        <dbReference type="EMBL" id="KAK7603100.1"/>
    </source>
</evidence>
<gene>
    <name evidence="6" type="ORF">V9T40_003099</name>
</gene>
<dbReference type="GO" id="GO:0032981">
    <property type="term" value="P:mitochondrial respiratory chain complex I assembly"/>
    <property type="evidence" value="ECO:0007669"/>
    <property type="project" value="TreeGrafter"/>
</dbReference>
<name>A0AAN9TUP6_9HEMI</name>
<keyword evidence="4" id="KW-1133">Transmembrane helix</keyword>
<dbReference type="PANTHER" id="PTHR13847">
    <property type="entry name" value="SARCOSINE DEHYDROGENASE-RELATED"/>
    <property type="match status" value="1"/>
</dbReference>
<dbReference type="Gene3D" id="3.50.50.60">
    <property type="entry name" value="FAD/NAD(P)-binding domain"/>
    <property type="match status" value="1"/>
</dbReference>
<keyword evidence="7" id="KW-1185">Reference proteome</keyword>
<feature type="domain" description="FAD dependent oxidoreductase" evidence="5">
    <location>
        <begin position="45"/>
        <end position="425"/>
    </location>
</feature>
<dbReference type="Gene3D" id="3.30.9.10">
    <property type="entry name" value="D-Amino Acid Oxidase, subunit A, domain 2"/>
    <property type="match status" value="1"/>
</dbReference>
<evidence type="ECO:0000313" key="7">
    <source>
        <dbReference type="Proteomes" id="UP001367676"/>
    </source>
</evidence>
<dbReference type="InterPro" id="IPR036188">
    <property type="entry name" value="FAD/NAD-bd_sf"/>
</dbReference>
<evidence type="ECO:0000256" key="1">
    <source>
        <dbReference type="ARBA" id="ARBA00023002"/>
    </source>
</evidence>
<accession>A0AAN9TUP6</accession>
<evidence type="ECO:0000256" key="2">
    <source>
        <dbReference type="ARBA" id="ARBA00039785"/>
    </source>
</evidence>
<feature type="transmembrane region" description="Helical" evidence="4">
    <location>
        <begin position="44"/>
        <end position="62"/>
    </location>
</feature>
<keyword evidence="4" id="KW-0812">Transmembrane</keyword>
<dbReference type="InterPro" id="IPR006076">
    <property type="entry name" value="FAD-dep_OxRdtase"/>
</dbReference>
<proteinExistence type="predicted"/>
<reference evidence="6 7" key="1">
    <citation type="submission" date="2024-03" db="EMBL/GenBank/DDBJ databases">
        <title>Adaptation during the transition from Ophiocordyceps entomopathogen to insect associate is accompanied by gene loss and intensified selection.</title>
        <authorList>
            <person name="Ward C.M."/>
            <person name="Onetto C.A."/>
            <person name="Borneman A.R."/>
        </authorList>
    </citation>
    <scope>NUCLEOTIDE SEQUENCE [LARGE SCALE GENOMIC DNA]</scope>
    <source>
        <strain evidence="6">AWRI1</strain>
        <tissue evidence="6">Single Adult Female</tissue>
    </source>
</reference>
<evidence type="ECO:0000259" key="5">
    <source>
        <dbReference type="Pfam" id="PF01266"/>
    </source>
</evidence>
<comment type="function">
    <text evidence="3">Required for the assembly of the mitochondrial membrane respiratory chain NADH dehydrogenase (Complex I). Involved in mid-late stages of complex I assembly.</text>
</comment>
<organism evidence="6 7">
    <name type="scientific">Parthenolecanium corni</name>
    <dbReference type="NCBI Taxonomy" id="536013"/>
    <lineage>
        <taxon>Eukaryota</taxon>
        <taxon>Metazoa</taxon>
        <taxon>Ecdysozoa</taxon>
        <taxon>Arthropoda</taxon>
        <taxon>Hexapoda</taxon>
        <taxon>Insecta</taxon>
        <taxon>Pterygota</taxon>
        <taxon>Neoptera</taxon>
        <taxon>Paraneoptera</taxon>
        <taxon>Hemiptera</taxon>
        <taxon>Sternorrhyncha</taxon>
        <taxon>Coccoidea</taxon>
        <taxon>Coccidae</taxon>
        <taxon>Parthenolecanium</taxon>
    </lineage>
</organism>
<dbReference type="SUPFAM" id="SSF51905">
    <property type="entry name" value="FAD/NAD(P)-binding domain"/>
    <property type="match status" value="1"/>
</dbReference>
<evidence type="ECO:0000256" key="3">
    <source>
        <dbReference type="ARBA" id="ARBA00046185"/>
    </source>
</evidence>
<dbReference type="EMBL" id="JBBCAQ010000006">
    <property type="protein sequence ID" value="KAK7603100.1"/>
    <property type="molecule type" value="Genomic_DNA"/>
</dbReference>